<evidence type="ECO:0000256" key="3">
    <source>
        <dbReference type="ARBA" id="ARBA00022741"/>
    </source>
</evidence>
<dbReference type="InterPro" id="IPR040609">
    <property type="entry name" value="Rnl2_C"/>
</dbReference>
<proteinExistence type="predicted"/>
<keyword evidence="2 8" id="KW-0436">Ligase</keyword>
<keyword evidence="9" id="KW-1185">Reference proteome</keyword>
<dbReference type="Gene3D" id="3.30.1490.70">
    <property type="match status" value="1"/>
</dbReference>
<comment type="caution">
    <text evidence="8">The sequence shown here is derived from an EMBL/GenBank/DDBJ whole genome shotgun (WGS) entry which is preliminary data.</text>
</comment>
<dbReference type="InterPro" id="IPR012647">
    <property type="entry name" value="RNA_lig_RNL2"/>
</dbReference>
<comment type="catalytic activity">
    <reaction evidence="5">
        <text>ATP + (ribonucleotide)n-3'-hydroxyl + 5'-phospho-(ribonucleotide)m = (ribonucleotide)n+m + AMP + diphosphate.</text>
        <dbReference type="EC" id="6.5.1.3"/>
    </reaction>
</comment>
<dbReference type="Pfam" id="PF09414">
    <property type="entry name" value="RNA_ligase"/>
    <property type="match status" value="1"/>
</dbReference>
<evidence type="ECO:0000256" key="5">
    <source>
        <dbReference type="ARBA" id="ARBA00034038"/>
    </source>
</evidence>
<dbReference type="InterPro" id="IPR041948">
    <property type="entry name" value="Rnl1/2_C_sf"/>
</dbReference>
<keyword evidence="3" id="KW-0547">Nucleotide-binding</keyword>
<protein>
    <recommendedName>
        <fullName evidence="1">RNA ligase (ATP)</fullName>
        <ecNumber evidence="1">6.5.1.3</ecNumber>
    </recommendedName>
</protein>
<dbReference type="EMBL" id="JACGWS010000007">
    <property type="protein sequence ID" value="MBC8755442.1"/>
    <property type="molecule type" value="Genomic_DNA"/>
</dbReference>
<sequence length="335" mass="38730">MFKKYNSIENTYREKAIEQVYLHDYGNDVFVVQEKVHGANFSFITEGNTIKVAKRTSLISEDENFNNYKYVVNTYEKAVLELFKLVKVDFPETEMITVYGELFGGSYPHPDVETPKEMTRIQKGVFYSPENDFYAFDICINHKQYVDVTIANTYFEKVGLFYAKTLFAGTFSECMAYPNAFESKVHEWLNLPTIEDNVCEGTVIKPLVSSRFGNGQRVIFKNKNEKWSEKSHIKRKDVQKQSVTEVLSATEKELMNTLLGYVNENRLMNVQSKLGEFSPKQTGKTIGLLAKDALEDFVMDYETAWKNTEKQHQKVMTKILNREAATVVKEVLLFK</sequence>
<keyword evidence="4" id="KW-0067">ATP-binding</keyword>
<name>A0ABR7QA46_9FLAO</name>
<dbReference type="Pfam" id="PF18043">
    <property type="entry name" value="T4_Rnl2_C"/>
    <property type="match status" value="1"/>
</dbReference>
<evidence type="ECO:0000313" key="9">
    <source>
        <dbReference type="Proteomes" id="UP000619238"/>
    </source>
</evidence>
<evidence type="ECO:0000256" key="1">
    <source>
        <dbReference type="ARBA" id="ARBA00012724"/>
    </source>
</evidence>
<dbReference type="GO" id="GO:0003972">
    <property type="term" value="F:RNA ligase (ATP) activity"/>
    <property type="evidence" value="ECO:0007669"/>
    <property type="project" value="UniProtKB-EC"/>
</dbReference>
<accession>A0ABR7QA46</accession>
<evidence type="ECO:0000259" key="7">
    <source>
        <dbReference type="Pfam" id="PF18043"/>
    </source>
</evidence>
<dbReference type="Gene3D" id="3.30.470.30">
    <property type="entry name" value="DNA ligase/mRNA capping enzyme"/>
    <property type="match status" value="1"/>
</dbReference>
<feature type="domain" description="RNA ligase" evidence="6">
    <location>
        <begin position="29"/>
        <end position="222"/>
    </location>
</feature>
<dbReference type="SUPFAM" id="SSF56091">
    <property type="entry name" value="DNA ligase/mRNA capping enzyme, catalytic domain"/>
    <property type="match status" value="1"/>
</dbReference>
<feature type="domain" description="RNA ligase 2 C-terminal" evidence="7">
    <location>
        <begin position="248"/>
        <end position="325"/>
    </location>
</feature>
<reference evidence="8 9" key="1">
    <citation type="submission" date="2020-07" db="EMBL/GenBank/DDBJ databases">
        <title>Description of Kordia aestuariivivens sp. nov., isolated from a tidal flat.</title>
        <authorList>
            <person name="Park S."/>
            <person name="Yoon J.-H."/>
        </authorList>
    </citation>
    <scope>NUCLEOTIDE SEQUENCE [LARGE SCALE GENOMIC DNA]</scope>
    <source>
        <strain evidence="8 9">YSTF-M3</strain>
    </source>
</reference>
<dbReference type="EC" id="6.5.1.3" evidence="1"/>
<gene>
    <name evidence="8" type="ORF">H2O64_12260</name>
</gene>
<evidence type="ECO:0000256" key="4">
    <source>
        <dbReference type="ARBA" id="ARBA00022840"/>
    </source>
</evidence>
<evidence type="ECO:0000256" key="2">
    <source>
        <dbReference type="ARBA" id="ARBA00022598"/>
    </source>
</evidence>
<dbReference type="Proteomes" id="UP000619238">
    <property type="component" value="Unassembled WGS sequence"/>
</dbReference>
<organism evidence="8 9">
    <name type="scientific">Kordia aestuariivivens</name>
    <dbReference type="NCBI Taxonomy" id="2759037"/>
    <lineage>
        <taxon>Bacteria</taxon>
        <taxon>Pseudomonadati</taxon>
        <taxon>Bacteroidota</taxon>
        <taxon>Flavobacteriia</taxon>
        <taxon>Flavobacteriales</taxon>
        <taxon>Flavobacteriaceae</taxon>
        <taxon>Kordia</taxon>
    </lineage>
</organism>
<evidence type="ECO:0000259" key="6">
    <source>
        <dbReference type="Pfam" id="PF09414"/>
    </source>
</evidence>
<evidence type="ECO:0000313" key="8">
    <source>
        <dbReference type="EMBL" id="MBC8755442.1"/>
    </source>
</evidence>
<dbReference type="Gene3D" id="1.10.10.1810">
    <property type="entry name" value="RNA ligase"/>
    <property type="match status" value="1"/>
</dbReference>
<dbReference type="NCBIfam" id="TIGR02307">
    <property type="entry name" value="RNA_lig_RNL2"/>
    <property type="match status" value="1"/>
</dbReference>
<dbReference type="InterPro" id="IPR021122">
    <property type="entry name" value="RNA_ligase_dom_REL/Rnl2"/>
</dbReference>
<dbReference type="RefSeq" id="WP_187562495.1">
    <property type="nucleotide sequence ID" value="NZ_JACGWS010000007.1"/>
</dbReference>